<proteinExistence type="predicted"/>
<evidence type="ECO:0000313" key="3">
    <source>
        <dbReference type="Proteomes" id="UP001470023"/>
    </source>
</evidence>
<dbReference type="InterPro" id="IPR005114">
    <property type="entry name" value="Helicase_assoc"/>
</dbReference>
<comment type="caution">
    <text evidence="2">The sequence shown here is derived from an EMBL/GenBank/DDBJ whole genome shotgun (WGS) entry which is preliminary data.</text>
</comment>
<gene>
    <name evidence="2" type="ORF">ABT272_40625</name>
</gene>
<protein>
    <submittedName>
        <fullName evidence="2">Helicase associated domain-containing protein</fullName>
    </submittedName>
</protein>
<name>A0ABV1UL12_9ACTN</name>
<dbReference type="RefSeq" id="WP_352065904.1">
    <property type="nucleotide sequence ID" value="NZ_JBEPAZ010000076.1"/>
</dbReference>
<sequence length="99" mass="10871">MDWQRTYAAIAGLVATGAGLEEIVPGVTADGVDVGRWLQRQRQHVVWHGLKPGQRERLSGLGVTPLPAQERPGNVQEQLGRVRARLCCFWRSTGSARAL</sequence>
<organism evidence="2 3">
    <name type="scientific">Streptomyces sp. 900105245</name>
    <dbReference type="NCBI Taxonomy" id="3154379"/>
    <lineage>
        <taxon>Bacteria</taxon>
        <taxon>Bacillati</taxon>
        <taxon>Actinomycetota</taxon>
        <taxon>Actinomycetes</taxon>
        <taxon>Kitasatosporales</taxon>
        <taxon>Streptomycetaceae</taxon>
        <taxon>Streptomyces</taxon>
    </lineage>
</organism>
<accession>A0ABV1UL12</accession>
<dbReference type="Pfam" id="PF03457">
    <property type="entry name" value="HA"/>
    <property type="match status" value="1"/>
</dbReference>
<dbReference type="Proteomes" id="UP001470023">
    <property type="component" value="Unassembled WGS sequence"/>
</dbReference>
<reference evidence="2 3" key="1">
    <citation type="submission" date="2024-06" db="EMBL/GenBank/DDBJ databases">
        <title>The Natural Products Discovery Center: Release of the First 8490 Sequenced Strains for Exploring Actinobacteria Biosynthetic Diversity.</title>
        <authorList>
            <person name="Kalkreuter E."/>
            <person name="Kautsar S.A."/>
            <person name="Yang D."/>
            <person name="Bader C.D."/>
            <person name="Teijaro C.N."/>
            <person name="Fluegel L."/>
            <person name="Davis C.M."/>
            <person name="Simpson J.R."/>
            <person name="Lauterbach L."/>
            <person name="Steele A.D."/>
            <person name="Gui C."/>
            <person name="Meng S."/>
            <person name="Li G."/>
            <person name="Viehrig K."/>
            <person name="Ye F."/>
            <person name="Su P."/>
            <person name="Kiefer A.F."/>
            <person name="Nichols A."/>
            <person name="Cepeda A.J."/>
            <person name="Yan W."/>
            <person name="Fan B."/>
            <person name="Jiang Y."/>
            <person name="Adhikari A."/>
            <person name="Zheng C.-J."/>
            <person name="Schuster L."/>
            <person name="Cowan T.M."/>
            <person name="Smanski M.J."/>
            <person name="Chevrette M.G."/>
            <person name="De Carvalho L.P.S."/>
            <person name="Shen B."/>
        </authorList>
    </citation>
    <scope>NUCLEOTIDE SEQUENCE [LARGE SCALE GENOMIC DNA]</scope>
    <source>
        <strain evidence="2 3">NPDC001166</strain>
    </source>
</reference>
<keyword evidence="3" id="KW-1185">Reference proteome</keyword>
<feature type="domain" description="Helicase-associated" evidence="1">
    <location>
        <begin position="2"/>
        <end position="63"/>
    </location>
</feature>
<evidence type="ECO:0000259" key="1">
    <source>
        <dbReference type="Pfam" id="PF03457"/>
    </source>
</evidence>
<dbReference type="EMBL" id="JBEPAZ010000076">
    <property type="protein sequence ID" value="MER6433965.1"/>
    <property type="molecule type" value="Genomic_DNA"/>
</dbReference>
<evidence type="ECO:0000313" key="2">
    <source>
        <dbReference type="EMBL" id="MER6433965.1"/>
    </source>
</evidence>